<feature type="compositionally biased region" description="Basic and acidic residues" evidence="1">
    <location>
        <begin position="32"/>
        <end position="41"/>
    </location>
</feature>
<name>A0A426XJW7_ENSVE</name>
<organism evidence="2 3">
    <name type="scientific">Ensete ventricosum</name>
    <name type="common">Abyssinian banana</name>
    <name type="synonym">Musa ensete</name>
    <dbReference type="NCBI Taxonomy" id="4639"/>
    <lineage>
        <taxon>Eukaryota</taxon>
        <taxon>Viridiplantae</taxon>
        <taxon>Streptophyta</taxon>
        <taxon>Embryophyta</taxon>
        <taxon>Tracheophyta</taxon>
        <taxon>Spermatophyta</taxon>
        <taxon>Magnoliopsida</taxon>
        <taxon>Liliopsida</taxon>
        <taxon>Zingiberales</taxon>
        <taxon>Musaceae</taxon>
        <taxon>Ensete</taxon>
    </lineage>
</organism>
<dbReference type="EMBL" id="AMZH03019915">
    <property type="protein sequence ID" value="RRT39765.1"/>
    <property type="molecule type" value="Genomic_DNA"/>
</dbReference>
<evidence type="ECO:0000313" key="2">
    <source>
        <dbReference type="EMBL" id="RRT39765.1"/>
    </source>
</evidence>
<evidence type="ECO:0000256" key="1">
    <source>
        <dbReference type="SAM" id="MobiDB-lite"/>
    </source>
</evidence>
<reference evidence="2 3" key="1">
    <citation type="journal article" date="2014" name="Agronomy (Basel)">
        <title>A Draft Genome Sequence for Ensete ventricosum, the Drought-Tolerant Tree Against Hunger.</title>
        <authorList>
            <person name="Harrison J."/>
            <person name="Moore K.A."/>
            <person name="Paszkiewicz K."/>
            <person name="Jones T."/>
            <person name="Grant M."/>
            <person name="Ambacheew D."/>
            <person name="Muzemil S."/>
            <person name="Studholme D.J."/>
        </authorList>
    </citation>
    <scope>NUCLEOTIDE SEQUENCE [LARGE SCALE GENOMIC DNA]</scope>
</reference>
<comment type="caution">
    <text evidence="2">The sequence shown here is derived from an EMBL/GenBank/DDBJ whole genome shotgun (WGS) entry which is preliminary data.</text>
</comment>
<dbReference type="PANTHER" id="PTHR33647:SF5">
    <property type="entry name" value="OS01G0793900 PROTEIN"/>
    <property type="match status" value="1"/>
</dbReference>
<dbReference type="Proteomes" id="UP000287651">
    <property type="component" value="Unassembled WGS sequence"/>
</dbReference>
<evidence type="ECO:0000313" key="3">
    <source>
        <dbReference type="Proteomes" id="UP000287651"/>
    </source>
</evidence>
<dbReference type="PANTHER" id="PTHR33647">
    <property type="entry name" value="OS01G0793900 PROTEIN"/>
    <property type="match status" value="1"/>
</dbReference>
<accession>A0A426XJW7</accession>
<sequence length="119" mass="13340">MGNCIDLQKPILWVDEEEEEEWEAAEPPSPAHCREEEKTERVAAASATPAAEEEGSTEIKIKIKISKKQLEELLHQADEKGLPLNKVLADIVAMGGVCTPNRDRRWRPNLQSIPEVLSE</sequence>
<protein>
    <submittedName>
        <fullName evidence="2">Uncharacterized protein</fullName>
    </submittedName>
</protein>
<dbReference type="AlphaFoldDB" id="A0A426XJW7"/>
<gene>
    <name evidence="2" type="ORF">B296_00058335</name>
</gene>
<feature type="region of interest" description="Disordered" evidence="1">
    <location>
        <begin position="17"/>
        <end position="56"/>
    </location>
</feature>
<proteinExistence type="predicted"/>